<accession>A0AAD8EG24</accession>
<feature type="compositionally biased region" description="Polar residues" evidence="1">
    <location>
        <begin position="603"/>
        <end position="620"/>
    </location>
</feature>
<proteinExistence type="predicted"/>
<feature type="region of interest" description="Disordered" evidence="1">
    <location>
        <begin position="392"/>
        <end position="434"/>
    </location>
</feature>
<feature type="region of interest" description="Disordered" evidence="1">
    <location>
        <begin position="714"/>
        <end position="775"/>
    </location>
</feature>
<feature type="domain" description="RAWUL" evidence="2">
    <location>
        <begin position="90"/>
        <end position="154"/>
    </location>
</feature>
<feature type="compositionally biased region" description="Pro residues" evidence="1">
    <location>
        <begin position="970"/>
        <end position="983"/>
    </location>
</feature>
<dbReference type="GO" id="GO:0035102">
    <property type="term" value="C:PRC1 complex"/>
    <property type="evidence" value="ECO:0007669"/>
    <property type="project" value="TreeGrafter"/>
</dbReference>
<reference evidence="3" key="1">
    <citation type="journal article" date="2023" name="IScience">
        <title>Live-bearing cockroach genome reveals convergent evolutionary mechanisms linked to viviparity in insects and beyond.</title>
        <authorList>
            <person name="Fouks B."/>
            <person name="Harrison M.C."/>
            <person name="Mikhailova A.A."/>
            <person name="Marchal E."/>
            <person name="English S."/>
            <person name="Carruthers M."/>
            <person name="Jennings E.C."/>
            <person name="Chiamaka E.L."/>
            <person name="Frigard R.A."/>
            <person name="Pippel M."/>
            <person name="Attardo G.M."/>
            <person name="Benoit J.B."/>
            <person name="Bornberg-Bauer E."/>
            <person name="Tobe S.S."/>
        </authorList>
    </citation>
    <scope>NUCLEOTIDE SEQUENCE</scope>
    <source>
        <strain evidence="3">Stay&amp;Tobe</strain>
    </source>
</reference>
<keyword evidence="4" id="KW-1185">Reference proteome</keyword>
<evidence type="ECO:0000313" key="4">
    <source>
        <dbReference type="Proteomes" id="UP001233999"/>
    </source>
</evidence>
<dbReference type="GO" id="GO:0000122">
    <property type="term" value="P:negative regulation of transcription by RNA polymerase II"/>
    <property type="evidence" value="ECO:0007669"/>
    <property type="project" value="TreeGrafter"/>
</dbReference>
<feature type="non-terminal residue" evidence="3">
    <location>
        <position position="1107"/>
    </location>
</feature>
<feature type="region of interest" description="Disordered" evidence="1">
    <location>
        <begin position="905"/>
        <end position="934"/>
    </location>
</feature>
<protein>
    <recommendedName>
        <fullName evidence="2">RAWUL domain-containing protein</fullName>
    </recommendedName>
</protein>
<feature type="non-terminal residue" evidence="3">
    <location>
        <position position="1"/>
    </location>
</feature>
<dbReference type="Proteomes" id="UP001233999">
    <property type="component" value="Unassembled WGS sequence"/>
</dbReference>
<feature type="region of interest" description="Disordered" evidence="1">
    <location>
        <begin position="528"/>
        <end position="558"/>
    </location>
</feature>
<sequence>PDKALQDIVYKLVPGLFHSEMRRRQEFYVKHPERMHETTPEGRGVGVERLIYSPDDSISLSLEYLDGEEDAGCASNHSSESENEGGVSRRFLQCPALVTIGILKKFLRIKYELTSIYTVEIIHRRESLPDDYTLMDVAYIYTWKRNGPMKFFFRITHSLTGHTTHQEQQSSITGVTSAVKPELSLIVSHQSEQETIDNEDNSKKELQEEAQKSVVGLVTSNPEFPKDSQVEISTKSFKESTAMSMAQPSPVVVTKSMQSIPVSATVTSVSSALKNYTISSSQSLQTNSQVPSSRTVTKILSNSTSIALTKTTTVTKTTPSLNSNIASNTSALNPDSNIREVVGHSTDIITSIPAQEDSEINNGVPENKPVQLASGMPSIKLSFPNSEQSVSKSAIKELSQASSTTKQVSSEQKPKEIGQESKSQVSLQLSSSSNISQKTDHIMNGFTKTGDELSPLSSELNNCKAKAQDEKSIVVCKTETEETLISSDSRVIKEENKKISTPSVSSGSSITTKAALSKYVQQRLQTSAKKLSNPNKIASEASSTKGSPLVAKNQSQITKDANKIRTNIKITDKAATINDKVISKKDTPQIKSIKDVKIETSNKEAGNVSTSTQKDTPNSDNTPNATVNNVNTASSNKNINNNNINKVPQQNQQIIKNNQQILKKNDEIMRCVPVKRPIQPVPRKTQDVLKNALLNRDIDDKTNVKKRRVTITNPIKRPAFNQSDASKTEHLQQPLSKKPRLAVENNRKPVHSDQKTSQLKVKFPNPNTDQNLPSPVIKTETKTENTSNTLKNNVINNSNISMHVGTSELKSNEVKKQDNVKNNSINDRVHSINTVQKHPNINHNTTTSKMFIAKTSSSNIKTGSQAIKPNSVSTVVKGSPQNMTSPPTPVAAHANGNPRLCPTPLPPSFKSKTGVEPDGAGALDLSASPRRHPHQSILSIAQTLARRQQHQCPSPVPPLSPLSSLSPFPVMPGVPVRSPPPQIRIPIPHHRSSHSQQQRPSSLSSSSPSPPADTIPSSSRMGPPQQQQQPPPPPLTPDMYAPHLMSPATLMFRQQLELQRLLAAGKHSTPPGMEWYNDPNSIKRLMKNLQQQQSAGRNSPFYPFNNN</sequence>
<feature type="compositionally biased region" description="Low complexity" evidence="1">
    <location>
        <begin position="994"/>
        <end position="1007"/>
    </location>
</feature>
<feature type="region of interest" description="Disordered" evidence="1">
    <location>
        <begin position="597"/>
        <end position="644"/>
    </location>
</feature>
<feature type="compositionally biased region" description="Polar residues" evidence="1">
    <location>
        <begin position="720"/>
        <end position="735"/>
    </location>
</feature>
<gene>
    <name evidence="3" type="ORF">L9F63_017657</name>
</gene>
<dbReference type="GO" id="GO:1990841">
    <property type="term" value="F:promoter-specific chromatin binding"/>
    <property type="evidence" value="ECO:0007669"/>
    <property type="project" value="TreeGrafter"/>
</dbReference>
<dbReference type="Pfam" id="PF16207">
    <property type="entry name" value="RAWUL"/>
    <property type="match status" value="1"/>
</dbReference>
<reference evidence="3" key="2">
    <citation type="submission" date="2023-05" db="EMBL/GenBank/DDBJ databases">
        <authorList>
            <person name="Fouks B."/>
        </authorList>
    </citation>
    <scope>NUCLEOTIDE SEQUENCE</scope>
    <source>
        <strain evidence="3">Stay&amp;Tobe</strain>
        <tissue evidence="3">Testes</tissue>
    </source>
</reference>
<feature type="region of interest" description="Disordered" evidence="1">
    <location>
        <begin position="970"/>
        <end position="1042"/>
    </location>
</feature>
<dbReference type="EMBL" id="JASPKZ010005284">
    <property type="protein sequence ID" value="KAJ9589063.1"/>
    <property type="molecule type" value="Genomic_DNA"/>
</dbReference>
<feature type="compositionally biased region" description="Low complexity" evidence="1">
    <location>
        <begin position="420"/>
        <end position="434"/>
    </location>
</feature>
<name>A0AAD8EG24_DIPPU</name>
<feature type="region of interest" description="Disordered" evidence="1">
    <location>
        <begin position="353"/>
        <end position="372"/>
    </location>
</feature>
<dbReference type="CDD" id="cd17082">
    <property type="entry name" value="RAWUL_PCGF2_like"/>
    <property type="match status" value="1"/>
</dbReference>
<comment type="caution">
    <text evidence="3">The sequence shown here is derived from an EMBL/GenBank/DDBJ whole genome shotgun (WGS) entry which is preliminary data.</text>
</comment>
<dbReference type="PANTHER" id="PTHR10825:SF29">
    <property type="entry name" value="POLYCOMB GROUP RING FINGER PROTEIN 1"/>
    <property type="match status" value="1"/>
</dbReference>
<evidence type="ECO:0000259" key="2">
    <source>
        <dbReference type="Pfam" id="PF16207"/>
    </source>
</evidence>
<evidence type="ECO:0000313" key="3">
    <source>
        <dbReference type="EMBL" id="KAJ9589063.1"/>
    </source>
</evidence>
<feature type="compositionally biased region" description="Polar residues" evidence="1">
    <location>
        <begin position="399"/>
        <end position="411"/>
    </location>
</feature>
<dbReference type="InterPro" id="IPR032443">
    <property type="entry name" value="RAWUL"/>
</dbReference>
<feature type="compositionally biased region" description="Low complexity" evidence="1">
    <location>
        <begin position="621"/>
        <end position="644"/>
    </location>
</feature>
<feature type="compositionally biased region" description="Basic and acidic residues" evidence="1">
    <location>
        <begin position="745"/>
        <end position="754"/>
    </location>
</feature>
<organism evidence="3 4">
    <name type="scientific">Diploptera punctata</name>
    <name type="common">Pacific beetle cockroach</name>
    <dbReference type="NCBI Taxonomy" id="6984"/>
    <lineage>
        <taxon>Eukaryota</taxon>
        <taxon>Metazoa</taxon>
        <taxon>Ecdysozoa</taxon>
        <taxon>Arthropoda</taxon>
        <taxon>Hexapoda</taxon>
        <taxon>Insecta</taxon>
        <taxon>Pterygota</taxon>
        <taxon>Neoptera</taxon>
        <taxon>Polyneoptera</taxon>
        <taxon>Dictyoptera</taxon>
        <taxon>Blattodea</taxon>
        <taxon>Blaberoidea</taxon>
        <taxon>Blaberidae</taxon>
        <taxon>Diplopterinae</taxon>
        <taxon>Diploptera</taxon>
    </lineage>
</organism>
<dbReference type="Gene3D" id="3.10.20.90">
    <property type="entry name" value="Phosphatidylinositol 3-kinase Catalytic Subunit, Chain A, domain 1"/>
    <property type="match status" value="1"/>
</dbReference>
<evidence type="ECO:0000256" key="1">
    <source>
        <dbReference type="SAM" id="MobiDB-lite"/>
    </source>
</evidence>
<dbReference type="PANTHER" id="PTHR10825">
    <property type="entry name" value="RING FINGER DOMAIN-CONTAINING, POLYCOMB GROUP COMPONENT"/>
    <property type="match status" value="1"/>
</dbReference>
<dbReference type="AlphaFoldDB" id="A0AAD8EG24"/>
<feature type="compositionally biased region" description="Polar residues" evidence="1">
    <location>
        <begin position="755"/>
        <end position="773"/>
    </location>
</feature>
<feature type="compositionally biased region" description="Low complexity" evidence="1">
    <location>
        <begin position="1014"/>
        <end position="1028"/>
    </location>
</feature>